<evidence type="ECO:0000256" key="5">
    <source>
        <dbReference type="SAM" id="MobiDB-lite"/>
    </source>
</evidence>
<dbReference type="EMBL" id="CAOQHR010000003">
    <property type="protein sequence ID" value="CAI6331507.1"/>
    <property type="molecule type" value="Genomic_DNA"/>
</dbReference>
<feature type="compositionally biased region" description="Low complexity" evidence="5">
    <location>
        <begin position="336"/>
        <end position="345"/>
    </location>
</feature>
<dbReference type="SMART" id="SM00317">
    <property type="entry name" value="SET"/>
    <property type="match status" value="1"/>
</dbReference>
<reference evidence="8" key="1">
    <citation type="submission" date="2023-01" db="EMBL/GenBank/DDBJ databases">
        <authorList>
            <person name="Van Ghelder C."/>
            <person name="Rancurel C."/>
        </authorList>
    </citation>
    <scope>NUCLEOTIDE SEQUENCE</scope>
    <source>
        <strain evidence="8">CNCM I-4278</strain>
    </source>
</reference>
<dbReference type="GO" id="GO:0008270">
    <property type="term" value="F:zinc ion binding"/>
    <property type="evidence" value="ECO:0007669"/>
    <property type="project" value="UniProtKB-KW"/>
</dbReference>
<keyword evidence="1" id="KW-0479">Metal-binding</keyword>
<dbReference type="PANTHER" id="PTHR12197:SF251">
    <property type="entry name" value="EG:BACR7C10.4 PROTEIN"/>
    <property type="match status" value="1"/>
</dbReference>
<feature type="domain" description="MYND-type" evidence="7">
    <location>
        <begin position="72"/>
        <end position="125"/>
    </location>
</feature>
<sequence>MALSSSNTQDGISNCYIARSSVCVKGSSSTTGGQRVGNGLFSSHDVKPGEAVLRIKRPLMASLESERLKDTCANCFVWTEGSSWGSRLYVKDGVTVQTCAGCKRFRYCSKACQKEAWVRGHKHECKNLKHISDKELPKAVLGCMELLVRRKHKLIPDQEWERLCQLETHMEDFKRNGRDGGIELMAMGTSQFSFTQDTFDKDFVAAMYARILSNSLTLMTPSFDPLGIMVDATLCYINHSCDPNAYIVMDGSQVQLRTLRAVKKDEELFISYVDPSNPSARRRSELKQRWFFTCACAKCESGPTQQEDAFLVDDPASAPQPCKDYADSLLERGKNSSSPSSSSSSVDEDDDDEANFLGPTLDARRLAALQREFFTAYTNQQSTPSAPHALAIAQNALATARSSSIWPEHRQPLPALRDDLIVNLLATHQYAQAFVQCAIRYRYITPVLFPEPHHPLRVVQMWQMGMLALYLASSGDVVRPGVDMARVAAWLVRGTFEAAGRSHGVDSAFAVSVGRKLDEVGRLDGGAAAEKALWEIGELKP</sequence>
<organism evidence="8 9">
    <name type="scientific">Periconia digitata</name>
    <dbReference type="NCBI Taxonomy" id="1303443"/>
    <lineage>
        <taxon>Eukaryota</taxon>
        <taxon>Fungi</taxon>
        <taxon>Dikarya</taxon>
        <taxon>Ascomycota</taxon>
        <taxon>Pezizomycotina</taxon>
        <taxon>Dothideomycetes</taxon>
        <taxon>Pleosporomycetidae</taxon>
        <taxon>Pleosporales</taxon>
        <taxon>Massarineae</taxon>
        <taxon>Periconiaceae</taxon>
        <taxon>Periconia</taxon>
    </lineage>
</organism>
<dbReference type="InterPro" id="IPR050869">
    <property type="entry name" value="H3K4_H4K5_MeTrfase"/>
</dbReference>
<dbReference type="Pfam" id="PF00856">
    <property type="entry name" value="SET"/>
    <property type="match status" value="1"/>
</dbReference>
<comment type="caution">
    <text evidence="8">The sequence shown here is derived from an EMBL/GenBank/DDBJ whole genome shotgun (WGS) entry which is preliminary data.</text>
</comment>
<proteinExistence type="predicted"/>
<dbReference type="PROSITE" id="PS50865">
    <property type="entry name" value="ZF_MYND_2"/>
    <property type="match status" value="1"/>
</dbReference>
<dbReference type="AlphaFoldDB" id="A0A9W4XH59"/>
<dbReference type="PANTHER" id="PTHR12197">
    <property type="entry name" value="HISTONE-LYSINE N-METHYLTRANSFERASE SMYD"/>
    <property type="match status" value="1"/>
</dbReference>
<dbReference type="InterPro" id="IPR046341">
    <property type="entry name" value="SET_dom_sf"/>
</dbReference>
<evidence type="ECO:0008006" key="10">
    <source>
        <dbReference type="Google" id="ProtNLM"/>
    </source>
</evidence>
<name>A0A9W4XH59_9PLEO</name>
<evidence type="ECO:0000256" key="4">
    <source>
        <dbReference type="PROSITE-ProRule" id="PRU00134"/>
    </source>
</evidence>
<dbReference type="Proteomes" id="UP001152607">
    <property type="component" value="Unassembled WGS sequence"/>
</dbReference>
<dbReference type="Gene3D" id="6.10.140.2220">
    <property type="match status" value="1"/>
</dbReference>
<protein>
    <recommendedName>
        <fullName evidence="10">MYND-type zinc finger protein samB</fullName>
    </recommendedName>
</protein>
<dbReference type="GO" id="GO:0005634">
    <property type="term" value="C:nucleus"/>
    <property type="evidence" value="ECO:0007669"/>
    <property type="project" value="TreeGrafter"/>
</dbReference>
<evidence type="ECO:0000259" key="7">
    <source>
        <dbReference type="PROSITE" id="PS50865"/>
    </source>
</evidence>
<evidence type="ECO:0000313" key="9">
    <source>
        <dbReference type="Proteomes" id="UP001152607"/>
    </source>
</evidence>
<dbReference type="Gene3D" id="2.170.270.10">
    <property type="entry name" value="SET domain"/>
    <property type="match status" value="1"/>
</dbReference>
<dbReference type="InterPro" id="IPR001214">
    <property type="entry name" value="SET_dom"/>
</dbReference>
<evidence type="ECO:0000256" key="1">
    <source>
        <dbReference type="ARBA" id="ARBA00022723"/>
    </source>
</evidence>
<feature type="region of interest" description="Disordered" evidence="5">
    <location>
        <begin position="330"/>
        <end position="357"/>
    </location>
</feature>
<keyword evidence="9" id="KW-1185">Reference proteome</keyword>
<feature type="domain" description="SET" evidence="6">
    <location>
        <begin position="13"/>
        <end position="273"/>
    </location>
</feature>
<dbReference type="CDD" id="cd20071">
    <property type="entry name" value="SET_SMYD"/>
    <property type="match status" value="1"/>
</dbReference>
<dbReference type="Pfam" id="PF01753">
    <property type="entry name" value="zf-MYND"/>
    <property type="match status" value="1"/>
</dbReference>
<evidence type="ECO:0000259" key="6">
    <source>
        <dbReference type="PROSITE" id="PS50280"/>
    </source>
</evidence>
<accession>A0A9W4XH59</accession>
<gene>
    <name evidence="8" type="ORF">PDIGIT_LOCUS4532</name>
</gene>
<evidence type="ECO:0000313" key="8">
    <source>
        <dbReference type="EMBL" id="CAI6331507.1"/>
    </source>
</evidence>
<keyword evidence="3" id="KW-0862">Zinc</keyword>
<dbReference type="OrthoDB" id="5945798at2759"/>
<keyword evidence="2 4" id="KW-0863">Zinc-finger</keyword>
<dbReference type="PROSITE" id="PS50280">
    <property type="entry name" value="SET"/>
    <property type="match status" value="1"/>
</dbReference>
<dbReference type="Gene3D" id="1.10.220.160">
    <property type="match status" value="1"/>
</dbReference>
<evidence type="ECO:0000256" key="3">
    <source>
        <dbReference type="ARBA" id="ARBA00022833"/>
    </source>
</evidence>
<evidence type="ECO:0000256" key="2">
    <source>
        <dbReference type="ARBA" id="ARBA00022771"/>
    </source>
</evidence>
<dbReference type="SUPFAM" id="SSF82199">
    <property type="entry name" value="SET domain"/>
    <property type="match status" value="1"/>
</dbReference>
<dbReference type="InterPro" id="IPR002893">
    <property type="entry name" value="Znf_MYND"/>
</dbReference>